<keyword evidence="2" id="KW-1185">Reference proteome</keyword>
<organism evidence="1 2">
    <name type="scientific">Inconstantimicrobium mannanitabidum</name>
    <dbReference type="NCBI Taxonomy" id="1604901"/>
    <lineage>
        <taxon>Bacteria</taxon>
        <taxon>Bacillati</taxon>
        <taxon>Bacillota</taxon>
        <taxon>Clostridia</taxon>
        <taxon>Eubacteriales</taxon>
        <taxon>Clostridiaceae</taxon>
        <taxon>Inconstantimicrobium</taxon>
    </lineage>
</organism>
<accession>A0ACB5RGX0</accession>
<name>A0ACB5RGX0_9CLOT</name>
<comment type="caution">
    <text evidence="1">The sequence shown here is derived from an EMBL/GenBank/DDBJ whole genome shotgun (WGS) entry which is preliminary data.</text>
</comment>
<evidence type="ECO:0000313" key="2">
    <source>
        <dbReference type="Proteomes" id="UP001058074"/>
    </source>
</evidence>
<sequence>MAKDSQVDNKFARMMKSRGDVTIASEEGKNHNRTAKKQSIKPGTGE</sequence>
<dbReference type="EMBL" id="BROD01000001">
    <property type="protein sequence ID" value="GKX68273.1"/>
    <property type="molecule type" value="Genomic_DNA"/>
</dbReference>
<proteinExistence type="predicted"/>
<gene>
    <name evidence="1" type="ORF">rsdtw13_35310</name>
</gene>
<evidence type="ECO:0000313" key="1">
    <source>
        <dbReference type="EMBL" id="GKX68273.1"/>
    </source>
</evidence>
<protein>
    <submittedName>
        <fullName evidence="1">Uncharacterized protein</fullName>
    </submittedName>
</protein>
<dbReference type="Proteomes" id="UP001058074">
    <property type="component" value="Unassembled WGS sequence"/>
</dbReference>
<reference evidence="1" key="1">
    <citation type="journal article" date="2025" name="Int. J. Syst. Evol. Microbiol.">
        <title>Inconstantimicrobium mannanitabidum sp. nov., a novel member of the family Clostridiaceae isolated from anoxic soil under the treatment of reductive soil disinfestation.</title>
        <authorList>
            <person name="Ueki A."/>
            <person name="Tonouchi A."/>
            <person name="Honma S."/>
            <person name="Kaku N."/>
            <person name="Ueki K."/>
        </authorList>
    </citation>
    <scope>NUCLEOTIDE SEQUENCE</scope>
    <source>
        <strain evidence="1">TW13</strain>
    </source>
</reference>